<evidence type="ECO:0000256" key="3">
    <source>
        <dbReference type="ARBA" id="ARBA00023015"/>
    </source>
</evidence>
<evidence type="ECO:0000313" key="10">
    <source>
        <dbReference type="Ensembl" id="ENSCSAVP00000014565.1"/>
    </source>
</evidence>
<reference evidence="10" key="3">
    <citation type="submission" date="2025-09" db="UniProtKB">
        <authorList>
            <consortium name="Ensembl"/>
        </authorList>
    </citation>
    <scope>IDENTIFICATION</scope>
</reference>
<evidence type="ECO:0000313" key="11">
    <source>
        <dbReference type="Proteomes" id="UP000007875"/>
    </source>
</evidence>
<dbReference type="InterPro" id="IPR036638">
    <property type="entry name" value="HLH_DNA-bd_sf"/>
</dbReference>
<dbReference type="Gene3D" id="4.10.280.10">
    <property type="entry name" value="Helix-loop-helix DNA-binding domain"/>
    <property type="match status" value="1"/>
</dbReference>
<keyword evidence="5" id="KW-0804">Transcription</keyword>
<keyword evidence="3" id="KW-0805">Transcription regulation</keyword>
<dbReference type="HOGENOM" id="CLU_335218_0_0_1"/>
<keyword evidence="4" id="KW-0238">DNA-binding</keyword>
<keyword evidence="6" id="KW-0539">Nucleus</keyword>
<dbReference type="SMART" id="SM00091">
    <property type="entry name" value="PAS"/>
    <property type="match status" value="2"/>
</dbReference>
<feature type="domain" description="BHLH" evidence="9">
    <location>
        <begin position="32"/>
        <end position="85"/>
    </location>
</feature>
<dbReference type="CDD" id="cd00130">
    <property type="entry name" value="PAS"/>
    <property type="match status" value="2"/>
</dbReference>
<name>H2ZAF0_CIOSA</name>
<dbReference type="GO" id="GO:0000976">
    <property type="term" value="F:transcription cis-regulatory region binding"/>
    <property type="evidence" value="ECO:0007669"/>
    <property type="project" value="TreeGrafter"/>
</dbReference>
<dbReference type="InterPro" id="IPR035965">
    <property type="entry name" value="PAS-like_dom_sf"/>
</dbReference>
<keyword evidence="11" id="KW-1185">Reference proteome</keyword>
<dbReference type="STRING" id="51511.ENSCSAVP00000014565"/>
<sequence length="851" mass="96411">MSATTVAPVNGPGAQYAGKKRRRPQPKKDKENAETTKSNPSKRHRDRLNSELDHLAKLIPFPEEVINKLDKLSILRLAVSYLRNKSFYAENTKQNELEHPELAHRVSNNLRNEVACFSESEGELSLMAINGFIIVVAQDFNIFYVSESVQEYLGFPQCDVMNQSMLDLIHAEDRELFTRQMSMNPKVPPKSVPQEGDIPQVPEYTNHGLSTKMFKDLSRNGLLHRSFICRLRCLLDNSSGFLALHFTGHLRPVPGQNRRGEQNIPLPPEQALFLFGTPLQSPSILEIRTKNFIFRTKHKLDYTPLGVDAKGKIVLGYSEQQLRQRSGYEFIHSADMMHCADAHTKLMRKGESGLTVFRLLHKNNKWVWVTASARLVFRNNRPDYIISTHRPIPDQEGEEHMKKRSNAFRFDFTGQAILYGEVNPIGTGGDPAQNPIKDVNEDEPNAKRARNGIGGAPSDRLSLYGAQSMQRMDIYAGSLPNQSSDIYCNEELVKQEQMELSLLQDNGPLTDTSDIVFYPLGTEVPPENQQQPPFPQVKEPFRNPNALTQEQYAQEPPRLYHPPATNQNENNQSYEMAQGNNFSPNPLKRPYQACSKADVYKYQNWKTQAPLQTPSWSNTGQMTNASGIPTAKHEQDISPRPFPNFQQDNLMQSNNNIVSNTIYFEPNDDMNQTQSSAPMPRHDNYQAQHLNQPSVMDSLSIKSRMKNLEYPQHSGQSSTSEDNQNWNTTQLIGYQDNTVQFDLQKIAIDFQTTNPMSQVHHYIERNPAHAMAIATGNMPECGMPQLHGNKVKAFMPSCQYSQHAAPSGQPMEAFDQNSPCSSTMSTDSRVRSTNNLNDPRYMSSSDYQDSV</sequence>
<dbReference type="PROSITE" id="PS50888">
    <property type="entry name" value="BHLH"/>
    <property type="match status" value="1"/>
</dbReference>
<dbReference type="AlphaFoldDB" id="H2ZAF0"/>
<reference evidence="11" key="1">
    <citation type="submission" date="2003-08" db="EMBL/GenBank/DDBJ databases">
        <authorList>
            <person name="Birren B."/>
            <person name="Nusbaum C."/>
            <person name="Abebe A."/>
            <person name="Abouelleil A."/>
            <person name="Adekoya E."/>
            <person name="Ait-zahra M."/>
            <person name="Allen N."/>
            <person name="Allen T."/>
            <person name="An P."/>
            <person name="Anderson M."/>
            <person name="Anderson S."/>
            <person name="Arachchi H."/>
            <person name="Armbruster J."/>
            <person name="Bachantsang P."/>
            <person name="Baldwin J."/>
            <person name="Barry A."/>
            <person name="Bayul T."/>
            <person name="Blitshsteyn B."/>
            <person name="Bloom T."/>
            <person name="Blye J."/>
            <person name="Boguslavskiy L."/>
            <person name="Borowsky M."/>
            <person name="Boukhgalter B."/>
            <person name="Brunache A."/>
            <person name="Butler J."/>
            <person name="Calixte N."/>
            <person name="Calvo S."/>
            <person name="Camarata J."/>
            <person name="Campo K."/>
            <person name="Chang J."/>
            <person name="Cheshatsang Y."/>
            <person name="Citroen M."/>
            <person name="Collymore A."/>
            <person name="Considine T."/>
            <person name="Cook A."/>
            <person name="Cooke P."/>
            <person name="Corum B."/>
            <person name="Cuomo C."/>
            <person name="David R."/>
            <person name="Dawoe T."/>
            <person name="Degray S."/>
            <person name="Dodge S."/>
            <person name="Dooley K."/>
            <person name="Dorje P."/>
            <person name="Dorjee K."/>
            <person name="Dorris L."/>
            <person name="Duffey N."/>
            <person name="Dupes A."/>
            <person name="Elkins T."/>
            <person name="Engels R."/>
            <person name="Erickson J."/>
            <person name="Farina A."/>
            <person name="Faro S."/>
            <person name="Ferreira P."/>
            <person name="Fischer H."/>
            <person name="Fitzgerald M."/>
            <person name="Foley K."/>
            <person name="Gage D."/>
            <person name="Galagan J."/>
            <person name="Gearin G."/>
            <person name="Gnerre S."/>
            <person name="Gnirke A."/>
            <person name="Goyette A."/>
            <person name="Graham J."/>
            <person name="Grandbois E."/>
            <person name="Gyaltsen K."/>
            <person name="Hafez N."/>
            <person name="Hagopian D."/>
            <person name="Hagos B."/>
            <person name="Hall J."/>
            <person name="Hatcher B."/>
            <person name="Heller A."/>
            <person name="Higgins H."/>
            <person name="Honan T."/>
            <person name="Horn A."/>
            <person name="Houde N."/>
            <person name="Hughes L."/>
            <person name="Hulme W."/>
            <person name="Husby E."/>
            <person name="Iliev I."/>
            <person name="Jaffe D."/>
            <person name="Jones C."/>
            <person name="Kamal M."/>
            <person name="Kamat A."/>
            <person name="Kamvysselis M."/>
            <person name="Karlsson E."/>
            <person name="Kells C."/>
            <person name="Kieu A."/>
            <person name="Kisner P."/>
            <person name="Kodira C."/>
            <person name="Kulbokas E."/>
            <person name="Labutti K."/>
            <person name="Lama D."/>
            <person name="Landers T."/>
            <person name="Leger J."/>
            <person name="Levine S."/>
            <person name="Lewis D."/>
            <person name="Lewis T."/>
            <person name="Lindblad-toh K."/>
            <person name="Liu X."/>
            <person name="Lokyitsang T."/>
            <person name="Lokyitsang Y."/>
            <person name="Lucien O."/>
            <person name="Lui A."/>
            <person name="Ma L.J."/>
            <person name="Mabbitt R."/>
            <person name="Macdonald J."/>
            <person name="Maclean C."/>
            <person name="Major J."/>
            <person name="Manning J."/>
            <person name="Marabella R."/>
            <person name="Maru K."/>
            <person name="Matthews C."/>
            <person name="Mauceli E."/>
            <person name="Mccarthy M."/>
            <person name="Mcdonough S."/>
            <person name="Mcghee T."/>
            <person name="Meldrim J."/>
            <person name="Meneus L."/>
            <person name="Mesirov J."/>
            <person name="Mihalev A."/>
            <person name="Mihova T."/>
            <person name="Mikkelsen T."/>
            <person name="Mlenga V."/>
            <person name="Moru K."/>
            <person name="Mozes J."/>
            <person name="Mulrain L."/>
            <person name="Munson G."/>
            <person name="Naylor J."/>
            <person name="Newes C."/>
            <person name="Nguyen C."/>
            <person name="Nguyen N."/>
            <person name="Nguyen T."/>
            <person name="Nicol R."/>
            <person name="Nielsen C."/>
            <person name="Nizzari M."/>
            <person name="Norbu C."/>
            <person name="Norbu N."/>
            <person name="O'donnell P."/>
            <person name="Okoawo O."/>
            <person name="O'leary S."/>
            <person name="Omotosho B."/>
            <person name="O'neill K."/>
            <person name="Osman S."/>
            <person name="Parker S."/>
            <person name="Perrin D."/>
            <person name="Phunkhang P."/>
            <person name="Piqani B."/>
            <person name="Purcell S."/>
            <person name="Rachupka T."/>
            <person name="Ramasamy U."/>
            <person name="Rameau R."/>
            <person name="Ray V."/>
            <person name="Raymond C."/>
            <person name="Retta R."/>
            <person name="Richardson S."/>
            <person name="Rise C."/>
            <person name="Rodriguez J."/>
            <person name="Rogers J."/>
            <person name="Rogov P."/>
            <person name="Rutman M."/>
            <person name="Schupbach R."/>
            <person name="Seaman C."/>
            <person name="Settipalli S."/>
            <person name="Sharpe T."/>
            <person name="Sheridan J."/>
            <person name="Sherpa N."/>
            <person name="Shi J."/>
            <person name="Smirnov S."/>
            <person name="Smith C."/>
            <person name="Sougnez C."/>
            <person name="Spencer B."/>
            <person name="Stalker J."/>
            <person name="Stange-thomann N."/>
            <person name="Stavropoulos S."/>
            <person name="Stetson K."/>
            <person name="Stone C."/>
            <person name="Stone S."/>
            <person name="Stubbs M."/>
            <person name="Talamas J."/>
            <person name="Tchuinga P."/>
            <person name="Tenzing P."/>
            <person name="Tesfaye S."/>
            <person name="Theodore J."/>
            <person name="Thoulutsang Y."/>
            <person name="Topham K."/>
            <person name="Towey S."/>
            <person name="Tsamla T."/>
            <person name="Tsomo N."/>
            <person name="Vallee D."/>
            <person name="Vassiliev H."/>
            <person name="Venkataraman V."/>
            <person name="Vinson J."/>
            <person name="Vo A."/>
            <person name="Wade C."/>
            <person name="Wang S."/>
            <person name="Wangchuk T."/>
            <person name="Wangdi T."/>
            <person name="Whittaker C."/>
            <person name="Wilkinson J."/>
            <person name="Wu Y."/>
            <person name="Wyman D."/>
            <person name="Yadav S."/>
            <person name="Yang S."/>
            <person name="Yang X."/>
            <person name="Yeager S."/>
            <person name="Yee E."/>
            <person name="Young G."/>
            <person name="Zainoun J."/>
            <person name="Zembeck L."/>
            <person name="Zimmer A."/>
            <person name="Zody M."/>
            <person name="Lander E."/>
        </authorList>
    </citation>
    <scope>NUCLEOTIDE SEQUENCE [LARGE SCALE GENOMIC DNA]</scope>
</reference>
<dbReference type="GeneTree" id="ENSGT00940000154486"/>
<dbReference type="FunFam" id="3.30.450.20:FF:000019">
    <property type="entry name" value="Aryl hydrocarbon receptor 1"/>
    <property type="match status" value="1"/>
</dbReference>
<evidence type="ECO:0000259" key="8">
    <source>
        <dbReference type="PROSITE" id="PS50112"/>
    </source>
</evidence>
<dbReference type="PANTHER" id="PTHR10649:SF12">
    <property type="entry name" value="SPINELESS, ISOFORM C"/>
    <property type="match status" value="1"/>
</dbReference>
<evidence type="ECO:0000256" key="1">
    <source>
        <dbReference type="ARBA" id="ARBA00004123"/>
    </source>
</evidence>
<evidence type="ECO:0000256" key="4">
    <source>
        <dbReference type="ARBA" id="ARBA00023125"/>
    </source>
</evidence>
<feature type="region of interest" description="Disordered" evidence="7">
    <location>
        <begin position="802"/>
        <end position="851"/>
    </location>
</feature>
<protein>
    <submittedName>
        <fullName evidence="10">Uncharacterized protein</fullName>
    </submittedName>
</protein>
<dbReference type="SMART" id="SM00086">
    <property type="entry name" value="PAC"/>
    <property type="match status" value="1"/>
</dbReference>
<dbReference type="PROSITE" id="PS50112">
    <property type="entry name" value="PAS"/>
    <property type="match status" value="1"/>
</dbReference>
<dbReference type="GO" id="GO:0005634">
    <property type="term" value="C:nucleus"/>
    <property type="evidence" value="ECO:0007669"/>
    <property type="project" value="UniProtKB-SubCell"/>
</dbReference>
<dbReference type="SUPFAM" id="SSF55785">
    <property type="entry name" value="PYP-like sensor domain (PAS domain)"/>
    <property type="match status" value="2"/>
</dbReference>
<dbReference type="SUPFAM" id="SSF47459">
    <property type="entry name" value="HLH, helix-loop-helix DNA-binding domain"/>
    <property type="match status" value="1"/>
</dbReference>
<keyword evidence="2" id="KW-0677">Repeat</keyword>
<evidence type="ECO:0000256" key="7">
    <source>
        <dbReference type="SAM" id="MobiDB-lite"/>
    </source>
</evidence>
<dbReference type="Pfam" id="PF00989">
    <property type="entry name" value="PAS"/>
    <property type="match status" value="1"/>
</dbReference>
<dbReference type="GO" id="GO:0006805">
    <property type="term" value="P:xenobiotic metabolic process"/>
    <property type="evidence" value="ECO:0007669"/>
    <property type="project" value="InterPro"/>
</dbReference>
<dbReference type="InterPro" id="IPR039091">
    <property type="entry name" value="AHR/AHRR"/>
</dbReference>
<feature type="region of interest" description="Disordered" evidence="7">
    <location>
        <begin position="440"/>
        <end position="459"/>
    </location>
</feature>
<evidence type="ECO:0000259" key="9">
    <source>
        <dbReference type="PROSITE" id="PS50888"/>
    </source>
</evidence>
<dbReference type="GO" id="GO:0046983">
    <property type="term" value="F:protein dimerization activity"/>
    <property type="evidence" value="ECO:0007669"/>
    <property type="project" value="InterPro"/>
</dbReference>
<dbReference type="SMART" id="SM00353">
    <property type="entry name" value="HLH"/>
    <property type="match status" value="1"/>
</dbReference>
<dbReference type="InterPro" id="IPR013767">
    <property type="entry name" value="PAS_fold"/>
</dbReference>
<dbReference type="Ensembl" id="ENSCSAVT00000014731.1">
    <property type="protein sequence ID" value="ENSCSAVP00000014565.1"/>
    <property type="gene ID" value="ENSCSAVG00000008520.1"/>
</dbReference>
<evidence type="ECO:0000256" key="5">
    <source>
        <dbReference type="ARBA" id="ARBA00023163"/>
    </source>
</evidence>
<dbReference type="InterPro" id="IPR011598">
    <property type="entry name" value="bHLH_dom"/>
</dbReference>
<evidence type="ECO:0000256" key="2">
    <source>
        <dbReference type="ARBA" id="ARBA00022737"/>
    </source>
</evidence>
<organism evidence="10 11">
    <name type="scientific">Ciona savignyi</name>
    <name type="common">Pacific transparent sea squirt</name>
    <dbReference type="NCBI Taxonomy" id="51511"/>
    <lineage>
        <taxon>Eukaryota</taxon>
        <taxon>Metazoa</taxon>
        <taxon>Chordata</taxon>
        <taxon>Tunicata</taxon>
        <taxon>Ascidiacea</taxon>
        <taxon>Phlebobranchia</taxon>
        <taxon>Cionidae</taxon>
        <taxon>Ciona</taxon>
    </lineage>
</organism>
<dbReference type="eggNOG" id="KOG3560">
    <property type="taxonomic scope" value="Eukaryota"/>
</dbReference>
<dbReference type="InterPro" id="IPR000014">
    <property type="entry name" value="PAS"/>
</dbReference>
<dbReference type="Pfam" id="PF14598">
    <property type="entry name" value="PAS_11"/>
    <property type="match status" value="1"/>
</dbReference>
<dbReference type="OMA" id="ISTHRPI"/>
<dbReference type="InParanoid" id="H2ZAF0"/>
<dbReference type="PANTHER" id="PTHR10649">
    <property type="entry name" value="ARYL HYDROCARBON RECEPTOR"/>
    <property type="match status" value="1"/>
</dbReference>
<dbReference type="Pfam" id="PF00010">
    <property type="entry name" value="HLH"/>
    <property type="match status" value="1"/>
</dbReference>
<dbReference type="CDD" id="cd19696">
    <property type="entry name" value="bHLH-PAS_AhR_like"/>
    <property type="match status" value="1"/>
</dbReference>
<accession>H2ZAF0</accession>
<proteinExistence type="predicted"/>
<feature type="domain" description="PAS" evidence="8">
    <location>
        <begin position="118"/>
        <end position="181"/>
    </location>
</feature>
<dbReference type="GO" id="GO:0034751">
    <property type="term" value="C:aryl hydrocarbon receptor complex"/>
    <property type="evidence" value="ECO:0007669"/>
    <property type="project" value="TreeGrafter"/>
</dbReference>
<comment type="subcellular location">
    <subcellularLocation>
        <location evidence="1">Nucleus</location>
    </subcellularLocation>
</comment>
<dbReference type="GO" id="GO:0004879">
    <property type="term" value="F:nuclear receptor activity"/>
    <property type="evidence" value="ECO:0007669"/>
    <property type="project" value="TreeGrafter"/>
</dbReference>
<dbReference type="InterPro" id="IPR001610">
    <property type="entry name" value="PAC"/>
</dbReference>
<feature type="region of interest" description="Disordered" evidence="7">
    <location>
        <begin position="1"/>
        <end position="47"/>
    </location>
</feature>
<feature type="compositionally biased region" description="Polar residues" evidence="7">
    <location>
        <begin position="815"/>
        <end position="851"/>
    </location>
</feature>
<dbReference type="FunFam" id="4.10.280.10:FF:000024">
    <property type="entry name" value="Aryl hydrocarbon receptor 2"/>
    <property type="match status" value="1"/>
</dbReference>
<dbReference type="Gene3D" id="3.30.450.20">
    <property type="entry name" value="PAS domain"/>
    <property type="match status" value="2"/>
</dbReference>
<evidence type="ECO:0000256" key="6">
    <source>
        <dbReference type="ARBA" id="ARBA00023242"/>
    </source>
</evidence>
<dbReference type="Proteomes" id="UP000007875">
    <property type="component" value="Unassembled WGS sequence"/>
</dbReference>
<reference evidence="10" key="2">
    <citation type="submission" date="2025-08" db="UniProtKB">
        <authorList>
            <consortium name="Ensembl"/>
        </authorList>
    </citation>
    <scope>IDENTIFICATION</scope>
</reference>